<dbReference type="GO" id="GO:0006310">
    <property type="term" value="P:DNA recombination"/>
    <property type="evidence" value="ECO:0007669"/>
    <property type="project" value="UniProtKB-KW"/>
</dbReference>
<evidence type="ECO:0000313" key="8">
    <source>
        <dbReference type="Proteomes" id="UP000482800"/>
    </source>
</evidence>
<dbReference type="PROSITE" id="PS51900">
    <property type="entry name" value="CB"/>
    <property type="match status" value="1"/>
</dbReference>
<evidence type="ECO:0000256" key="2">
    <source>
        <dbReference type="ARBA" id="ARBA00023125"/>
    </source>
</evidence>
<gene>
    <name evidence="7" type="ORF">Phou_092000</name>
</gene>
<dbReference type="CDD" id="cd01189">
    <property type="entry name" value="INT_ICEBs1_C_like"/>
    <property type="match status" value="1"/>
</dbReference>
<dbReference type="InterPro" id="IPR011010">
    <property type="entry name" value="DNA_brk_join_enz"/>
</dbReference>
<feature type="domain" description="Tyr recombinase" evidence="5">
    <location>
        <begin position="230"/>
        <end position="429"/>
    </location>
</feature>
<dbReference type="InterPro" id="IPR044068">
    <property type="entry name" value="CB"/>
</dbReference>
<dbReference type="AlphaFoldDB" id="A0A6V8KNQ3"/>
<dbReference type="PROSITE" id="PS51898">
    <property type="entry name" value="TYR_RECOMBINASE"/>
    <property type="match status" value="1"/>
</dbReference>
<keyword evidence="1" id="KW-0229">DNA integration</keyword>
<dbReference type="InterPro" id="IPR050090">
    <property type="entry name" value="Tyrosine_recombinase_XerCD"/>
</dbReference>
<reference evidence="7 8" key="2">
    <citation type="submission" date="2020-03" db="EMBL/GenBank/DDBJ databases">
        <authorList>
            <person name="Ichikawa N."/>
            <person name="Kimura A."/>
            <person name="Kitahashi Y."/>
            <person name="Uohara A."/>
        </authorList>
    </citation>
    <scope>NUCLEOTIDE SEQUENCE [LARGE SCALE GENOMIC DNA]</scope>
    <source>
        <strain evidence="7 8">NBRC 108639</strain>
    </source>
</reference>
<dbReference type="Gene3D" id="1.10.443.10">
    <property type="entry name" value="Intergrase catalytic core"/>
    <property type="match status" value="1"/>
</dbReference>
<dbReference type="SUPFAM" id="SSF56349">
    <property type="entry name" value="DNA breaking-rejoining enzymes"/>
    <property type="match status" value="1"/>
</dbReference>
<dbReference type="InterPro" id="IPR004107">
    <property type="entry name" value="Integrase_SAM-like_N"/>
</dbReference>
<feature type="domain" description="Core-binding (CB)" evidence="6">
    <location>
        <begin position="85"/>
        <end position="188"/>
    </location>
</feature>
<accession>A0A6V8KNQ3</accession>
<proteinExistence type="predicted"/>
<dbReference type="GO" id="GO:0015074">
    <property type="term" value="P:DNA integration"/>
    <property type="evidence" value="ECO:0007669"/>
    <property type="project" value="UniProtKB-KW"/>
</dbReference>
<evidence type="ECO:0000259" key="6">
    <source>
        <dbReference type="PROSITE" id="PS51900"/>
    </source>
</evidence>
<keyword evidence="8" id="KW-1185">Reference proteome</keyword>
<dbReference type="PANTHER" id="PTHR30349:SF91">
    <property type="entry name" value="INTA PROTEIN"/>
    <property type="match status" value="1"/>
</dbReference>
<evidence type="ECO:0000256" key="4">
    <source>
        <dbReference type="PROSITE-ProRule" id="PRU01248"/>
    </source>
</evidence>
<reference evidence="7 8" key="1">
    <citation type="submission" date="2020-03" db="EMBL/GenBank/DDBJ databases">
        <title>Whole genome shotgun sequence of Phytohabitans houttuyneae NBRC 108639.</title>
        <authorList>
            <person name="Komaki H."/>
            <person name="Tamura T."/>
        </authorList>
    </citation>
    <scope>NUCLEOTIDE SEQUENCE [LARGE SCALE GENOMIC DNA]</scope>
    <source>
        <strain evidence="7 8">NBRC 108639</strain>
    </source>
</reference>
<evidence type="ECO:0000256" key="3">
    <source>
        <dbReference type="ARBA" id="ARBA00023172"/>
    </source>
</evidence>
<dbReference type="InterPro" id="IPR013762">
    <property type="entry name" value="Integrase-like_cat_sf"/>
</dbReference>
<dbReference type="InterPro" id="IPR002104">
    <property type="entry name" value="Integrase_catalytic"/>
</dbReference>
<comment type="caution">
    <text evidence="7">The sequence shown here is derived from an EMBL/GenBank/DDBJ whole genome shotgun (WGS) entry which is preliminary data.</text>
</comment>
<evidence type="ECO:0000259" key="5">
    <source>
        <dbReference type="PROSITE" id="PS51898"/>
    </source>
</evidence>
<dbReference type="InterPro" id="IPR010998">
    <property type="entry name" value="Integrase_recombinase_N"/>
</dbReference>
<dbReference type="GO" id="GO:0003677">
    <property type="term" value="F:DNA binding"/>
    <property type="evidence" value="ECO:0007669"/>
    <property type="project" value="UniProtKB-UniRule"/>
</dbReference>
<evidence type="ECO:0000256" key="1">
    <source>
        <dbReference type="ARBA" id="ARBA00022908"/>
    </source>
</evidence>
<dbReference type="RefSeq" id="WP_246274574.1">
    <property type="nucleotide sequence ID" value="NZ_BAABGO010000014.1"/>
</dbReference>
<dbReference type="Proteomes" id="UP000482800">
    <property type="component" value="Unassembled WGS sequence"/>
</dbReference>
<evidence type="ECO:0000313" key="7">
    <source>
        <dbReference type="EMBL" id="GFJ85020.1"/>
    </source>
</evidence>
<dbReference type="Pfam" id="PF14659">
    <property type="entry name" value="Phage_int_SAM_3"/>
    <property type="match status" value="1"/>
</dbReference>
<name>A0A6V8KNQ3_9ACTN</name>
<keyword evidence="2 4" id="KW-0238">DNA-binding</keyword>
<keyword evidence="3" id="KW-0233">DNA recombination</keyword>
<dbReference type="Gene3D" id="1.10.150.130">
    <property type="match status" value="1"/>
</dbReference>
<protein>
    <submittedName>
        <fullName evidence="7">Site-specific integrase</fullName>
    </submittedName>
</protein>
<organism evidence="7 8">
    <name type="scientific">Phytohabitans houttuyneae</name>
    <dbReference type="NCBI Taxonomy" id="1076126"/>
    <lineage>
        <taxon>Bacteria</taxon>
        <taxon>Bacillati</taxon>
        <taxon>Actinomycetota</taxon>
        <taxon>Actinomycetes</taxon>
        <taxon>Micromonosporales</taxon>
        <taxon>Micromonosporaceae</taxon>
    </lineage>
</organism>
<dbReference type="PANTHER" id="PTHR30349">
    <property type="entry name" value="PHAGE INTEGRASE-RELATED"/>
    <property type="match status" value="1"/>
</dbReference>
<sequence length="443" mass="48962">MQLELPRRLDGGRRQLRRGGFGSRSEATETLDLARDVLRLAGHDQARRDDVAELLLATIRAGQPLPDIEDVRRRIRADLSLTGIPTLAEYLTEWLAGLTVEATTVAGYESHIRVHIIPHLGHLPVDKIRPRHIRAMLQAIQTSNAELLAAKASPDPQVRIGATGRRITGPGTLQRIRGTLRKALNDALAEELIAGTNPATLVKTPYRRALPMIWEDERVAEWRLSGTVPSPVMVWTGEHLISFLTYTAAHDPDLHPLFHLIAYRGPRRGEACGLRDRDVHLAKREVVINNQITAFGNTICQKPPKSRASNRLLVLDADTFAALAAYKAHRAARQLAAGPDWPATGLFFVRPDGQPWHPNAVSARFRRLVRDADLPPVRLHDLRHVAATMALDAGIDIKVVQEQLGHSTSTLTRDAYQSVSKHLHREAADAVARRIAEAGGRSA</sequence>
<dbReference type="EMBL" id="BLPF01000004">
    <property type="protein sequence ID" value="GFJ85020.1"/>
    <property type="molecule type" value="Genomic_DNA"/>
</dbReference>
<dbReference type="Pfam" id="PF00589">
    <property type="entry name" value="Phage_integrase"/>
    <property type="match status" value="1"/>
</dbReference>